<dbReference type="EMBL" id="JARVII010000005">
    <property type="protein sequence ID" value="MDG9698894.1"/>
    <property type="molecule type" value="Genomic_DNA"/>
</dbReference>
<dbReference type="RefSeq" id="WP_279523888.1">
    <property type="nucleotide sequence ID" value="NZ_JARVII010000005.1"/>
</dbReference>
<proteinExistence type="predicted"/>
<name>A0AAW6RFH5_9BURK</name>
<organism evidence="1 2">
    <name type="scientific">Ottowia cancrivicina</name>
    <dbReference type="NCBI Taxonomy" id="3040346"/>
    <lineage>
        <taxon>Bacteria</taxon>
        <taxon>Pseudomonadati</taxon>
        <taxon>Pseudomonadota</taxon>
        <taxon>Betaproteobacteria</taxon>
        <taxon>Burkholderiales</taxon>
        <taxon>Comamonadaceae</taxon>
        <taxon>Ottowia</taxon>
    </lineage>
</organism>
<dbReference type="AlphaFoldDB" id="A0AAW6RFH5"/>
<keyword evidence="2" id="KW-1185">Reference proteome</keyword>
<reference evidence="1 2" key="1">
    <citation type="submission" date="2023-04" db="EMBL/GenBank/DDBJ databases">
        <title>Ottowia paracancer sp. nov., isolated from human stomach.</title>
        <authorList>
            <person name="Song Y."/>
        </authorList>
    </citation>
    <scope>NUCLEOTIDE SEQUENCE [LARGE SCALE GENOMIC DNA]</scope>
    <source>
        <strain evidence="1 2">10c7w1</strain>
    </source>
</reference>
<sequence length="49" mass="5473">MRHKKRHDEKESLAVRLELEMNHPGGHAHPAAHDAAAAIEKKRNIDAGQ</sequence>
<accession>A0AAW6RFH5</accession>
<protein>
    <submittedName>
        <fullName evidence="1">Uncharacterized protein</fullName>
    </submittedName>
</protein>
<gene>
    <name evidence="1" type="ORF">QB898_04015</name>
</gene>
<dbReference type="Proteomes" id="UP001237156">
    <property type="component" value="Unassembled WGS sequence"/>
</dbReference>
<evidence type="ECO:0000313" key="2">
    <source>
        <dbReference type="Proteomes" id="UP001237156"/>
    </source>
</evidence>
<evidence type="ECO:0000313" key="1">
    <source>
        <dbReference type="EMBL" id="MDG9698894.1"/>
    </source>
</evidence>
<comment type="caution">
    <text evidence="1">The sequence shown here is derived from an EMBL/GenBank/DDBJ whole genome shotgun (WGS) entry which is preliminary data.</text>
</comment>